<evidence type="ECO:0000256" key="1">
    <source>
        <dbReference type="SAM" id="Phobius"/>
    </source>
</evidence>
<dbReference type="AlphaFoldDB" id="A0A7S1CA94"/>
<feature type="transmembrane region" description="Helical" evidence="1">
    <location>
        <begin position="130"/>
        <end position="155"/>
    </location>
</feature>
<evidence type="ECO:0000313" key="2">
    <source>
        <dbReference type="EMBL" id="CAD8913881.1"/>
    </source>
</evidence>
<protein>
    <submittedName>
        <fullName evidence="2">Uncharacterized protein</fullName>
    </submittedName>
</protein>
<sequence>MDAIAGADVGIAAGVAACLLCSCAGHRVWASLDSRDKWWDVAVCQSRAGDRRHCGHLSVAGVCCGLMAGILIIVGTVSWGVEGAVFTETYFLTLVIGVSASFCCGCAWCIVGVVDLNAGEVETGQRRRAAACILCGGGILATLLAAPVALGLYFGVGGDESMPGTALDNEEDAELAQVTIAGFFAVLVLAAVCACVGLLAGELRDIGHRCGDACRGLPGDVYRGIYPEWLCGRRRTRRQELLGRMDIDVLEDEDEELALPHRLDRDDLEWHLREGLLMDIGR</sequence>
<dbReference type="EMBL" id="HBFS01010361">
    <property type="protein sequence ID" value="CAD8913881.1"/>
    <property type="molecule type" value="Transcribed_RNA"/>
</dbReference>
<keyword evidence="1" id="KW-0472">Membrane</keyword>
<feature type="transmembrane region" description="Helical" evidence="1">
    <location>
        <begin position="57"/>
        <end position="79"/>
    </location>
</feature>
<organism evidence="2">
    <name type="scientific">Bicosoecida sp. CB-2014</name>
    <dbReference type="NCBI Taxonomy" id="1486930"/>
    <lineage>
        <taxon>Eukaryota</taxon>
        <taxon>Sar</taxon>
        <taxon>Stramenopiles</taxon>
        <taxon>Bigyra</taxon>
        <taxon>Opalozoa</taxon>
        <taxon>Bicosoecida</taxon>
    </lineage>
</organism>
<proteinExistence type="predicted"/>
<accession>A0A7S1CA94</accession>
<keyword evidence="1" id="KW-0812">Transmembrane</keyword>
<keyword evidence="1" id="KW-1133">Transmembrane helix</keyword>
<gene>
    <name evidence="2" type="ORF">BSP0115_LOCUS7133</name>
</gene>
<feature type="transmembrane region" description="Helical" evidence="1">
    <location>
        <begin position="175"/>
        <end position="199"/>
    </location>
</feature>
<reference evidence="2" key="1">
    <citation type="submission" date="2021-01" db="EMBL/GenBank/DDBJ databases">
        <authorList>
            <person name="Corre E."/>
            <person name="Pelletier E."/>
            <person name="Niang G."/>
            <person name="Scheremetjew M."/>
            <person name="Finn R."/>
            <person name="Kale V."/>
            <person name="Holt S."/>
            <person name="Cochrane G."/>
            <person name="Meng A."/>
            <person name="Brown T."/>
            <person name="Cohen L."/>
        </authorList>
    </citation>
    <scope>NUCLEOTIDE SEQUENCE</scope>
    <source>
        <strain evidence="2">Ms1</strain>
    </source>
</reference>
<name>A0A7S1CA94_9STRA</name>
<feature type="transmembrane region" description="Helical" evidence="1">
    <location>
        <begin position="91"/>
        <end position="118"/>
    </location>
</feature>